<keyword evidence="3" id="KW-1185">Reference proteome</keyword>
<protein>
    <submittedName>
        <fullName evidence="2">Uncharacterized protein</fullName>
    </submittedName>
</protein>
<evidence type="ECO:0000256" key="1">
    <source>
        <dbReference type="SAM" id="MobiDB-lite"/>
    </source>
</evidence>
<reference evidence="2 3" key="1">
    <citation type="submission" date="2019-06" db="EMBL/GenBank/DDBJ databases">
        <title>Genome Sequence of the Brown Rot Fungal Pathogen Monilinia fructicola.</title>
        <authorList>
            <person name="De Miccolis Angelini R.M."/>
            <person name="Landi L."/>
            <person name="Abate D."/>
            <person name="Pollastro S."/>
            <person name="Romanazzi G."/>
            <person name="Faretra F."/>
        </authorList>
    </citation>
    <scope>NUCLEOTIDE SEQUENCE [LARGE SCALE GENOMIC DNA]</scope>
    <source>
        <strain evidence="2 3">Mfrc123</strain>
    </source>
</reference>
<evidence type="ECO:0000313" key="2">
    <source>
        <dbReference type="EMBL" id="KAA8565780.1"/>
    </source>
</evidence>
<dbReference type="EMBL" id="VICG01000013">
    <property type="protein sequence ID" value="KAA8565780.1"/>
    <property type="molecule type" value="Genomic_DNA"/>
</dbReference>
<feature type="compositionally biased region" description="Pro residues" evidence="1">
    <location>
        <begin position="22"/>
        <end position="31"/>
    </location>
</feature>
<name>A0A5M9JB12_MONFR</name>
<accession>A0A5M9JB12</accession>
<comment type="caution">
    <text evidence="2">The sequence shown here is derived from an EMBL/GenBank/DDBJ whole genome shotgun (WGS) entry which is preliminary data.</text>
</comment>
<feature type="region of interest" description="Disordered" evidence="1">
    <location>
        <begin position="21"/>
        <end position="45"/>
    </location>
</feature>
<proteinExistence type="predicted"/>
<dbReference type="VEuPathDB" id="FungiDB:MFRU_006g03240"/>
<gene>
    <name evidence="2" type="ORF">EYC84_009610</name>
</gene>
<dbReference type="VEuPathDB" id="FungiDB:MFRU_006g03230"/>
<evidence type="ECO:0000313" key="3">
    <source>
        <dbReference type="Proteomes" id="UP000322873"/>
    </source>
</evidence>
<dbReference type="AlphaFoldDB" id="A0A5M9JB12"/>
<organism evidence="2 3">
    <name type="scientific">Monilinia fructicola</name>
    <name type="common">Brown rot fungus</name>
    <name type="synonym">Ciboria fructicola</name>
    <dbReference type="NCBI Taxonomy" id="38448"/>
    <lineage>
        <taxon>Eukaryota</taxon>
        <taxon>Fungi</taxon>
        <taxon>Dikarya</taxon>
        <taxon>Ascomycota</taxon>
        <taxon>Pezizomycotina</taxon>
        <taxon>Leotiomycetes</taxon>
        <taxon>Helotiales</taxon>
        <taxon>Sclerotiniaceae</taxon>
        <taxon>Monilinia</taxon>
    </lineage>
</organism>
<sequence length="517" mass="57914">MLAVAALFTSSAAVDIEARQTPAPPVTPVPTPTSTVKSTLDPSQSASQSMEIQSALASYASYLSAVSASAIAAGSTVPPLPSYTLGSPGASAAAKAAKDTSGSERSMDITWTKFGLGVIFYYSPDQRNKIMSDDVPPLPRIKHPKRMLALSDDEIPTPIILKDDLDFQATYVRPRIAHSPFYNTVRSQINYNMSLIEKFRKKTKFAAASDIIDDKVDLPIFTVNMAKAVWFRWRVLSRQDYLRIRPPHIYDNDNPQLEKYIELLSETLDQMEYEILHRARQITSSIVLANVKSEEFKRRCRSEIGMISLAIFFFKTVTDEQLYYIYGPIWSAVDFSFIPGSDEKPPNGCSIVSKIKWDLRMFTKLGFGYLASHYFSNCLQRTGSRRIDSKQVPRAEIRAFSLSRKPSVDLTKMEVQSESTERADDNNAENEDLFAVSEALNHEENPFGEYPEVEIGEREPCIISDDEAREIERYAIGVGKTLHFWGRTPKSDLKHHGMLPAAFRSKRKGGLSGSLTS</sequence>
<dbReference type="Proteomes" id="UP000322873">
    <property type="component" value="Unassembled WGS sequence"/>
</dbReference>